<dbReference type="Pfam" id="PF12752">
    <property type="entry name" value="SUZ"/>
    <property type="match status" value="1"/>
</dbReference>
<dbReference type="PROSITE" id="PS51673">
    <property type="entry name" value="SUZ"/>
    <property type="match status" value="1"/>
</dbReference>
<evidence type="ECO:0000259" key="2">
    <source>
        <dbReference type="PROSITE" id="PS51673"/>
    </source>
</evidence>
<evidence type="ECO:0000256" key="1">
    <source>
        <dbReference type="SAM" id="MobiDB-lite"/>
    </source>
</evidence>
<reference evidence="3" key="1">
    <citation type="submission" date="2018-11" db="EMBL/GenBank/DDBJ databases">
        <authorList>
            <consortium name="Pathogen Informatics"/>
        </authorList>
    </citation>
    <scope>NUCLEOTIDE SEQUENCE</scope>
</reference>
<proteinExistence type="predicted"/>
<name>A0A448WYM7_9PLAT</name>
<sequence>MDFPIRILQRPSNLQGDKPTEKPTPTAPIRSREQREADYAAARLRILGSEKPEDDKAEPAPGGALAKSATARTSAVQETAKVNLTVDLPTDDCSGQTLSGAPLHSSPGSVSKVPQATHIDGLDDVSSLHCCQSTYLIDTDDQSNANFDVANSPHSAQPIKQQPTPPPLMSIKTSPVGLDHLSSFTPRGTPLLGTPSLSVLSLPKSTTRAAGLARPTHAVVSVAQTLQQQQQQQQIVYLSQHTTKPSPPQSGRHSDSNLFTKQFTQRSPTSMRQLNLSMQQQYALLHRYGPLLSSTTVVSRFLFISVFCLCSN</sequence>
<dbReference type="Proteomes" id="UP000784294">
    <property type="component" value="Unassembled WGS sequence"/>
</dbReference>
<dbReference type="AlphaFoldDB" id="A0A448WYM7"/>
<feature type="region of interest" description="Disordered" evidence="1">
    <location>
        <begin position="87"/>
        <end position="112"/>
    </location>
</feature>
<dbReference type="InterPro" id="IPR024771">
    <property type="entry name" value="SUZ"/>
</dbReference>
<dbReference type="OrthoDB" id="5373615at2759"/>
<dbReference type="EMBL" id="CAAALY010063052">
    <property type="protein sequence ID" value="VEL23649.1"/>
    <property type="molecule type" value="Genomic_DNA"/>
</dbReference>
<evidence type="ECO:0000313" key="3">
    <source>
        <dbReference type="EMBL" id="VEL23649.1"/>
    </source>
</evidence>
<feature type="compositionally biased region" description="Basic and acidic residues" evidence="1">
    <location>
        <begin position="48"/>
        <end position="58"/>
    </location>
</feature>
<keyword evidence="4" id="KW-1185">Reference proteome</keyword>
<evidence type="ECO:0000313" key="4">
    <source>
        <dbReference type="Proteomes" id="UP000784294"/>
    </source>
</evidence>
<protein>
    <recommendedName>
        <fullName evidence="2">SUZ domain-containing protein</fullName>
    </recommendedName>
</protein>
<gene>
    <name evidence="3" type="ORF">PXEA_LOCUS17089</name>
</gene>
<feature type="region of interest" description="Disordered" evidence="1">
    <location>
        <begin position="1"/>
        <end position="71"/>
    </location>
</feature>
<comment type="caution">
    <text evidence="3">The sequence shown here is derived from an EMBL/GenBank/DDBJ whole genome shotgun (WGS) entry which is preliminary data.</text>
</comment>
<organism evidence="3 4">
    <name type="scientific">Protopolystoma xenopodis</name>
    <dbReference type="NCBI Taxonomy" id="117903"/>
    <lineage>
        <taxon>Eukaryota</taxon>
        <taxon>Metazoa</taxon>
        <taxon>Spiralia</taxon>
        <taxon>Lophotrochozoa</taxon>
        <taxon>Platyhelminthes</taxon>
        <taxon>Monogenea</taxon>
        <taxon>Polyopisthocotylea</taxon>
        <taxon>Polystomatidea</taxon>
        <taxon>Polystomatidae</taxon>
        <taxon>Protopolystoma</taxon>
    </lineage>
</organism>
<accession>A0A448WYM7</accession>
<feature type="domain" description="SUZ" evidence="2">
    <location>
        <begin position="1"/>
        <end position="51"/>
    </location>
</feature>